<keyword evidence="2" id="KW-1185">Reference proteome</keyword>
<proteinExistence type="predicted"/>
<organism evidence="1 2">
    <name type="scientific">Punica granatum</name>
    <name type="common">Pomegranate</name>
    <dbReference type="NCBI Taxonomy" id="22663"/>
    <lineage>
        <taxon>Eukaryota</taxon>
        <taxon>Viridiplantae</taxon>
        <taxon>Streptophyta</taxon>
        <taxon>Embryophyta</taxon>
        <taxon>Tracheophyta</taxon>
        <taxon>Spermatophyta</taxon>
        <taxon>Magnoliopsida</taxon>
        <taxon>eudicotyledons</taxon>
        <taxon>Gunneridae</taxon>
        <taxon>Pentapetalae</taxon>
        <taxon>rosids</taxon>
        <taxon>malvids</taxon>
        <taxon>Myrtales</taxon>
        <taxon>Lythraceae</taxon>
        <taxon>Punica</taxon>
    </lineage>
</organism>
<accession>A0A2I0KUE7</accession>
<dbReference type="EMBL" id="PGOL01000340">
    <property type="protein sequence ID" value="PKI72098.1"/>
    <property type="molecule type" value="Genomic_DNA"/>
</dbReference>
<evidence type="ECO:0000313" key="2">
    <source>
        <dbReference type="Proteomes" id="UP000233551"/>
    </source>
</evidence>
<evidence type="ECO:0000313" key="1">
    <source>
        <dbReference type="EMBL" id="PKI72098.1"/>
    </source>
</evidence>
<gene>
    <name evidence="1" type="ORF">CRG98_007485</name>
</gene>
<name>A0A2I0KUE7_PUNGR</name>
<dbReference type="AlphaFoldDB" id="A0A2I0KUE7"/>
<comment type="caution">
    <text evidence="1">The sequence shown here is derived from an EMBL/GenBank/DDBJ whole genome shotgun (WGS) entry which is preliminary data.</text>
</comment>
<protein>
    <submittedName>
        <fullName evidence="1">Uncharacterized protein</fullName>
    </submittedName>
</protein>
<reference evidence="1 2" key="1">
    <citation type="submission" date="2017-11" db="EMBL/GenBank/DDBJ databases">
        <title>De-novo sequencing of pomegranate (Punica granatum L.) genome.</title>
        <authorList>
            <person name="Akparov Z."/>
            <person name="Amiraslanov A."/>
            <person name="Hajiyeva S."/>
            <person name="Abbasov M."/>
            <person name="Kaur K."/>
            <person name="Hamwieh A."/>
            <person name="Solovyev V."/>
            <person name="Salamov A."/>
            <person name="Braich B."/>
            <person name="Kosarev P."/>
            <person name="Mahmoud A."/>
            <person name="Hajiyev E."/>
            <person name="Babayeva S."/>
            <person name="Izzatullayeva V."/>
            <person name="Mammadov A."/>
            <person name="Mammadov A."/>
            <person name="Sharifova S."/>
            <person name="Ojaghi J."/>
            <person name="Eynullazada K."/>
            <person name="Bayramov B."/>
            <person name="Abdulazimova A."/>
            <person name="Shahmuradov I."/>
        </authorList>
    </citation>
    <scope>NUCLEOTIDE SEQUENCE [LARGE SCALE GENOMIC DNA]</scope>
    <source>
        <strain evidence="2">cv. AG2017</strain>
        <tissue evidence="1">Leaf</tissue>
    </source>
</reference>
<sequence length="201" mass="22901">MPMLPFNPCGPKSALVGTNMHVPMHMAWEHPPSWGRVTDTREKETPLTISQLESRGPMDPDWFALGQYSASAHSKRRSAHLDFPEIKSKVGLVKKKKTRLGRNRLDCTSGKKWLYGRLLVIFGCKAVVHGTSQLLEPPKTWLEVAQWSWWLEVALMARKHHEKQVGLEKSGLVQTRMWTLVGARMRYWITRIGSVHLPGDA</sequence>
<dbReference type="Proteomes" id="UP000233551">
    <property type="component" value="Unassembled WGS sequence"/>
</dbReference>